<keyword evidence="2" id="KW-1185">Reference proteome</keyword>
<proteinExistence type="predicted"/>
<accession>V9SH72</accession>
<protein>
    <submittedName>
        <fullName evidence="1">Uncharacterized protein</fullName>
    </submittedName>
</protein>
<organism evidence="1 2">
    <name type="scientific">Tunisvirus fontaine2</name>
    <dbReference type="NCBI Taxonomy" id="1421067"/>
    <lineage>
        <taxon>Viruses</taxon>
        <taxon>Varidnaviria</taxon>
        <taxon>Bamfordvirae</taxon>
        <taxon>Nucleocytoviricota</taxon>
        <taxon>Megaviricetes</taxon>
        <taxon>Pimascovirales</taxon>
        <taxon>Pimascovirales incertae sedis</taxon>
        <taxon>Marseilleviridae</taxon>
        <taxon>Losannavirus</taxon>
        <taxon>Losannavirus tunisense</taxon>
    </lineage>
</organism>
<gene>
    <name evidence="1" type="ORF">TNS_ORF379</name>
</gene>
<dbReference type="EMBL" id="KF483846">
    <property type="protein sequence ID" value="AHC55097.1"/>
    <property type="molecule type" value="Genomic_DNA"/>
</dbReference>
<sequence length="111" mass="13098">MQDETFIFDGRKHASLDGSVNYFIRKDWILGDIAEYLWEEHWVPLKWREVGEENFIAFIDENKAYIDGTLSNPFSVRFVSGRTSLVKKFVDEDIQGLEEKIAELLFKETFQ</sequence>
<evidence type="ECO:0000313" key="1">
    <source>
        <dbReference type="EMBL" id="AHC55097.1"/>
    </source>
</evidence>
<evidence type="ECO:0000313" key="2">
    <source>
        <dbReference type="Proteomes" id="UP000232615"/>
    </source>
</evidence>
<name>V9SH72_9VIRU</name>
<reference evidence="1 2" key="1">
    <citation type="journal article" date="2014" name="Arch. Virol.">
        <title>Complete genome sequence of Tunisvirus, a new member of the proposed family Marseilleviridae.</title>
        <authorList>
            <person name="Aherfi S."/>
            <person name="Boughalmi M."/>
            <person name="Pagnier I."/>
            <person name="Fournous G."/>
            <person name="La Scola B."/>
            <person name="Raoult D."/>
            <person name="Colson P."/>
        </authorList>
    </citation>
    <scope>NUCLEOTIDE SEQUENCE [LARGE SCALE GENOMIC DNA]</scope>
    <source>
        <strain evidence="1 2">U484</strain>
    </source>
</reference>
<dbReference type="Proteomes" id="UP000232615">
    <property type="component" value="Segment"/>
</dbReference>